<protein>
    <recommendedName>
        <fullName evidence="5">Golgi to ER traffic protein 4</fullName>
    </recommendedName>
</protein>
<name>A0AAF0E1X0_9BASI</name>
<organism evidence="3 4">
    <name type="scientific">Malassezia obtusa</name>
    <dbReference type="NCBI Taxonomy" id="76774"/>
    <lineage>
        <taxon>Eukaryota</taxon>
        <taxon>Fungi</taxon>
        <taxon>Dikarya</taxon>
        <taxon>Basidiomycota</taxon>
        <taxon>Ustilaginomycotina</taxon>
        <taxon>Malasseziomycetes</taxon>
        <taxon>Malasseziales</taxon>
        <taxon>Malasseziaceae</taxon>
        <taxon>Malassezia</taxon>
    </lineage>
</organism>
<evidence type="ECO:0000256" key="1">
    <source>
        <dbReference type="ARBA" id="ARBA00005351"/>
    </source>
</evidence>
<gene>
    <name evidence="3" type="ORF">MOBT1_001748</name>
</gene>
<dbReference type="EMBL" id="CP119936">
    <property type="protein sequence ID" value="WFD03059.1"/>
    <property type="molecule type" value="Genomic_DNA"/>
</dbReference>
<accession>A0AAF0E1X0</accession>
<dbReference type="PANTHER" id="PTHR12875:SF0">
    <property type="entry name" value="GOLGI TO ER TRAFFIC PROTEIN 4 HOMOLOG"/>
    <property type="match status" value="1"/>
</dbReference>
<dbReference type="GO" id="GO:0045048">
    <property type="term" value="P:protein insertion into ER membrane"/>
    <property type="evidence" value="ECO:0007669"/>
    <property type="project" value="InterPro"/>
</dbReference>
<dbReference type="Proteomes" id="UP001214603">
    <property type="component" value="Chromosome 3"/>
</dbReference>
<dbReference type="InterPro" id="IPR011990">
    <property type="entry name" value="TPR-like_helical_dom_sf"/>
</dbReference>
<feature type="region of interest" description="Disordered" evidence="2">
    <location>
        <begin position="313"/>
        <end position="362"/>
    </location>
</feature>
<sequence>MSQPVGSIDPSTVPGGSGGYELHQKIRTKTVRLLKKEKYDDAINVLYDGSIKLLDMNEQGSKTNAEFWRKKVIQAAVKWSASSSNSLIGDAKLRLFIAELLAKDDQFFAAENHFVAACAQESAGISSFAAMLNRWNDVYSTAMAKEDPKSPPADSVKRVLSGTFALRGWIPLLIARAPDAALGFLHEYIKGATKNNEALLLPVKPNPKEYKSPAMGISSFNTNIYATANPTLNFSQNAVALACDAHHRAGPPSDEIKGAWNLLVRQYMQENGNAVESFLYEFLSQISSTYFGLAPPRRNMDMLSSMLSGMMGGGAPSADKGEPAIMIKQLPKPADVQAKKPAATPSAPNASEADELMDDEMD</sequence>
<dbReference type="GO" id="GO:0005829">
    <property type="term" value="C:cytosol"/>
    <property type="evidence" value="ECO:0007669"/>
    <property type="project" value="TreeGrafter"/>
</dbReference>
<dbReference type="PANTHER" id="PTHR12875">
    <property type="entry name" value="GOLGI TO ER TRAFFIC PROTEIN 4 HOMOLOG"/>
    <property type="match status" value="1"/>
</dbReference>
<comment type="similarity">
    <text evidence="1">Belongs to the GET4 family.</text>
</comment>
<dbReference type="AlphaFoldDB" id="A0AAF0E1X0"/>
<dbReference type="Gene3D" id="1.25.40.10">
    <property type="entry name" value="Tetratricopeptide repeat domain"/>
    <property type="match status" value="2"/>
</dbReference>
<dbReference type="InterPro" id="IPR007317">
    <property type="entry name" value="GET4"/>
</dbReference>
<evidence type="ECO:0000313" key="4">
    <source>
        <dbReference type="Proteomes" id="UP001214603"/>
    </source>
</evidence>
<proteinExistence type="inferred from homology"/>
<evidence type="ECO:0000256" key="2">
    <source>
        <dbReference type="SAM" id="MobiDB-lite"/>
    </source>
</evidence>
<evidence type="ECO:0008006" key="5">
    <source>
        <dbReference type="Google" id="ProtNLM"/>
    </source>
</evidence>
<keyword evidence="4" id="KW-1185">Reference proteome</keyword>
<dbReference type="Pfam" id="PF04190">
    <property type="entry name" value="GET4"/>
    <property type="match status" value="1"/>
</dbReference>
<feature type="region of interest" description="Disordered" evidence="2">
    <location>
        <begin position="1"/>
        <end position="21"/>
    </location>
</feature>
<evidence type="ECO:0000313" key="3">
    <source>
        <dbReference type="EMBL" id="WFD03059.1"/>
    </source>
</evidence>
<reference evidence="3" key="1">
    <citation type="submission" date="2023-03" db="EMBL/GenBank/DDBJ databases">
        <title>Mating type loci evolution in Malassezia.</title>
        <authorList>
            <person name="Coelho M.A."/>
        </authorList>
    </citation>
    <scope>NUCLEOTIDE SEQUENCE</scope>
    <source>
        <strain evidence="3">CBS 7876</strain>
    </source>
</reference>
<feature type="compositionally biased region" description="Acidic residues" evidence="2">
    <location>
        <begin position="352"/>
        <end position="362"/>
    </location>
</feature>